<proteinExistence type="predicted"/>
<dbReference type="HOGENOM" id="CLU_2795023_0_0_1"/>
<dbReference type="GeneID" id="19334532"/>
<gene>
    <name evidence="2" type="ORF">MYCFIDRAFT_181236</name>
</gene>
<name>N1QBA6_PSEFD</name>
<dbReference type="AlphaFoldDB" id="N1QBA6"/>
<dbReference type="VEuPathDB" id="FungiDB:MYCFIDRAFT_181236"/>
<sequence>MAPPDTHTFHTTSISTGIICTPFVAWFCRSPPPPPPLPPLSYQTLRDAHPGIPTAATPPLRLQPGSAF</sequence>
<evidence type="ECO:0000313" key="2">
    <source>
        <dbReference type="EMBL" id="EME88388.1"/>
    </source>
</evidence>
<feature type="region of interest" description="Disordered" evidence="1">
    <location>
        <begin position="37"/>
        <end position="68"/>
    </location>
</feature>
<dbReference type="EMBL" id="KB446555">
    <property type="protein sequence ID" value="EME88388.1"/>
    <property type="molecule type" value="Genomic_DNA"/>
</dbReference>
<dbReference type="RefSeq" id="XP_007921446.1">
    <property type="nucleotide sequence ID" value="XM_007923255.1"/>
</dbReference>
<evidence type="ECO:0000313" key="3">
    <source>
        <dbReference type="Proteomes" id="UP000016932"/>
    </source>
</evidence>
<reference evidence="2 3" key="1">
    <citation type="journal article" date="2012" name="PLoS Pathog.">
        <title>Diverse lifestyles and strategies of plant pathogenesis encoded in the genomes of eighteen Dothideomycetes fungi.</title>
        <authorList>
            <person name="Ohm R.A."/>
            <person name="Feau N."/>
            <person name="Henrissat B."/>
            <person name="Schoch C.L."/>
            <person name="Horwitz B.A."/>
            <person name="Barry K.W."/>
            <person name="Condon B.J."/>
            <person name="Copeland A.C."/>
            <person name="Dhillon B."/>
            <person name="Glaser F."/>
            <person name="Hesse C.N."/>
            <person name="Kosti I."/>
            <person name="LaButti K."/>
            <person name="Lindquist E.A."/>
            <person name="Lucas S."/>
            <person name="Salamov A.A."/>
            <person name="Bradshaw R.E."/>
            <person name="Ciuffetti L."/>
            <person name="Hamelin R.C."/>
            <person name="Kema G.H.J."/>
            <person name="Lawrence C."/>
            <person name="Scott J.A."/>
            <person name="Spatafora J.W."/>
            <person name="Turgeon B.G."/>
            <person name="de Wit P.J.G.M."/>
            <person name="Zhong S."/>
            <person name="Goodwin S.B."/>
            <person name="Grigoriev I.V."/>
        </authorList>
    </citation>
    <scope>NUCLEOTIDE SEQUENCE [LARGE SCALE GENOMIC DNA]</scope>
    <source>
        <strain evidence="2 3">CIRAD86</strain>
    </source>
</reference>
<dbReference type="Proteomes" id="UP000016932">
    <property type="component" value="Unassembled WGS sequence"/>
</dbReference>
<keyword evidence="3" id="KW-1185">Reference proteome</keyword>
<organism evidence="2 3">
    <name type="scientific">Pseudocercospora fijiensis (strain CIRAD86)</name>
    <name type="common">Black leaf streak disease fungus</name>
    <name type="synonym">Mycosphaerella fijiensis</name>
    <dbReference type="NCBI Taxonomy" id="383855"/>
    <lineage>
        <taxon>Eukaryota</taxon>
        <taxon>Fungi</taxon>
        <taxon>Dikarya</taxon>
        <taxon>Ascomycota</taxon>
        <taxon>Pezizomycotina</taxon>
        <taxon>Dothideomycetes</taxon>
        <taxon>Dothideomycetidae</taxon>
        <taxon>Mycosphaerellales</taxon>
        <taxon>Mycosphaerellaceae</taxon>
        <taxon>Pseudocercospora</taxon>
    </lineage>
</organism>
<protein>
    <submittedName>
        <fullName evidence="2">Uncharacterized protein</fullName>
    </submittedName>
</protein>
<dbReference type="KEGG" id="pfj:MYCFIDRAFT_181236"/>
<accession>N1QBA6</accession>
<evidence type="ECO:0000256" key="1">
    <source>
        <dbReference type="SAM" id="MobiDB-lite"/>
    </source>
</evidence>